<protein>
    <recommendedName>
        <fullName evidence="4">DUF4374 domain-containing protein</fullName>
    </recommendedName>
</protein>
<evidence type="ECO:0000313" key="3">
    <source>
        <dbReference type="Proteomes" id="UP001491088"/>
    </source>
</evidence>
<evidence type="ECO:0008006" key="4">
    <source>
        <dbReference type="Google" id="ProtNLM"/>
    </source>
</evidence>
<organism evidence="2 3">
    <name type="scientific">Polaribacter marinaquae</name>
    <dbReference type="NCBI Taxonomy" id="1642819"/>
    <lineage>
        <taxon>Bacteria</taxon>
        <taxon>Pseudomonadati</taxon>
        <taxon>Bacteroidota</taxon>
        <taxon>Flavobacteriia</taxon>
        <taxon>Flavobacteriales</taxon>
        <taxon>Flavobacteriaceae</taxon>
    </lineage>
</organism>
<dbReference type="Proteomes" id="UP001491088">
    <property type="component" value="Chromosome"/>
</dbReference>
<sequence length="469" mass="53624">MVFKKIAFLFLCLAIVSCSEDTDITIPRTLQEYIATKASVTEKTVVACAASAVSNTSTTYIFYYPEEGATDIRYYELTSPDADKDNFENYRRESLDSEAVFGGKLGRFTRSSDIESWCLLTYVKENELRISEPIKINNQTKATEYSNDVQIGYKSTVEPNFTWNDGKIDENVIYFEVISDEENEFISGTYTTEKFFQYYDESNVLASPKLNEAAPKDLVEDEIYNFTMMGVSEDNWVNLIIEDQFIPQNLSEYIAKNSDKTTQEDAIAFAGSANGNAAQTNIYFYPLTGAYDYRYYETADTTVDPLDFSNYTRRNFTSAAQFGGKFRRFTNEVTTNVYCLVTYLLDDTLYISKPIKTKNATKQTQWSTAVDIAYPNTLEPVFTWQDGTFTDTDKYFEVLTLNDDTFITGTYTKDKQFAYYNESNIIVADNIHTSTPPALVLDDSYKLYIYGLDTDNWLNLVIQNTFIAQ</sequence>
<keyword evidence="1" id="KW-0732">Signal</keyword>
<evidence type="ECO:0000256" key="1">
    <source>
        <dbReference type="SAM" id="SignalP"/>
    </source>
</evidence>
<gene>
    <name evidence="2" type="ORF">WG950_12490</name>
</gene>
<dbReference type="PROSITE" id="PS51257">
    <property type="entry name" value="PROKAR_LIPOPROTEIN"/>
    <property type="match status" value="1"/>
</dbReference>
<feature type="chain" id="PRO_5046017461" description="DUF4374 domain-containing protein" evidence="1">
    <location>
        <begin position="20"/>
        <end position="469"/>
    </location>
</feature>
<dbReference type="EMBL" id="CP150496">
    <property type="protein sequence ID" value="WYW55341.1"/>
    <property type="molecule type" value="Genomic_DNA"/>
</dbReference>
<evidence type="ECO:0000313" key="2">
    <source>
        <dbReference type="EMBL" id="WYW55341.1"/>
    </source>
</evidence>
<dbReference type="RefSeq" id="WP_340932786.1">
    <property type="nucleotide sequence ID" value="NZ_CP150496.1"/>
</dbReference>
<reference evidence="2 3" key="1">
    <citation type="submission" date="2024-03" db="EMBL/GenBank/DDBJ databases">
        <authorList>
            <person name="Cao K."/>
        </authorList>
    </citation>
    <scope>NUCLEOTIDE SEQUENCE [LARGE SCALE GENOMIC DNA]</scope>
    <source>
        <strain evidence="2 3">MCCC 1K00696</strain>
    </source>
</reference>
<keyword evidence="3" id="KW-1185">Reference proteome</keyword>
<accession>A0ABZ2TQC5</accession>
<feature type="signal peptide" evidence="1">
    <location>
        <begin position="1"/>
        <end position="19"/>
    </location>
</feature>
<name>A0ABZ2TQC5_9FLAO</name>
<proteinExistence type="predicted"/>